<dbReference type="InterPro" id="IPR011989">
    <property type="entry name" value="ARM-like"/>
</dbReference>
<feature type="compositionally biased region" description="Basic residues" evidence="5">
    <location>
        <begin position="1103"/>
        <end position="1113"/>
    </location>
</feature>
<dbReference type="AlphaFoldDB" id="A0A9W7DCJ0"/>
<comment type="similarity">
    <text evidence="2">Belongs to the importin beta family.</text>
</comment>
<evidence type="ECO:0000313" key="6">
    <source>
        <dbReference type="EMBL" id="GMG16874.1"/>
    </source>
</evidence>
<evidence type="ECO:0000313" key="7">
    <source>
        <dbReference type="Proteomes" id="UP001165121"/>
    </source>
</evidence>
<name>A0A9W7DCJ0_9STRA</name>
<comment type="caution">
    <text evidence="6">The sequence shown here is derived from an EMBL/GenBank/DDBJ whole genome shotgun (WGS) entry which is preliminary data.</text>
</comment>
<sequence length="1137" mass="126527">MEVAVVSEAVVAEALHQLYSPLSSPRVRRRADSLLQQFQRSPEAAQTALAVLQAPIVDTGNAEHNALLRAKRAFSASTVYFSVASYIRKYKMDDPANWTPEDRAQHEVLVKDFGQMAQDVWNVLTGPNGTQEEMNVQTHLALTIAVILLRFHEPQGDTTVVGAVEWLVQNQLHPVSNNVTAALTNFAVLLTLKVIPEEVDNKRVKFSKVKRSQCEDMVQQCAAHVIRNVLPSVATAVDANEDQTQLRGLLLQAFASWVEHGTVLPTVIIECGLLDRAFRESLLPASSVYALQVVREVVRACRHDEHVQLMELVMHNFVLLGKHLQERIAAAGKSMDFCLADCARAISECGQAFIVYFVDYTLDMRPGSLVYDFLDTILFFTALNNLDISNETMEFWIEFRAYISGKHEQRMYVFETFISRLLAILIERTQYPDGFEAFPEAAKERFFLYRSEVRNVFRALATVTISSEDKFIVDAIHAIFHQYEAADSGTPLPRDVRIRMQMAHSWLLCGNTNLPVDDAVVGTHGTGHWFARHPEYLATYAFKIISNGFELSQDDSSFPFSQHGLEDHVGAVALRKLTLRCGSHFFNPLWMDALVNLYRSNRAAVGSPSGPCLTGNSAKLIVDSICHILTTVSYNDALPVVEELGAIMFTDLASRYSQLNADDDGSVEFLCEMFKHLLVLATRIPLQMDQEIFHPVLCVLQKQWEVLDTILRVYGCCEEVIEQFCALLVGVFESLRSQALELASAIMPALLEQFSRSHDGSYLSVIKSIIGCAGDDEATAVSLTRVMVIVCESSMSKIAADGSADEHPGLTIALFSLVATCGTHHPSILVQSNQLEGVLALALHAFKSQNPDVGATTLDFLLELGSLYGQILRTPEALLQGPEFAGKLLLHQQIQTLFFEKDVQYHVLFALFNAAAGGMSPNLMEKIAEVVRSCWVYFGRQRSEELIHRLLSDNNFLGSQVSERARTEFLNYISTPTCVENSRKFKRVLNAFCDHFKRNLTGSANSEAMPRGNVNLSHSIEQLQQQVFELTLVQVERSASAMNLRFIGVSIVNGSTPSTDEFSGSPVLWLSGKHVIRTARGTASSVKSLHSTGDQMVSGHLARSVRHHARRSLKSSSRPRENKQPTGHQQMTRQVGC</sequence>
<dbReference type="GO" id="GO:0005634">
    <property type="term" value="C:nucleus"/>
    <property type="evidence" value="ECO:0007669"/>
    <property type="project" value="UniProtKB-SubCell"/>
</dbReference>
<protein>
    <submittedName>
        <fullName evidence="6">Unnamed protein product</fullName>
    </submittedName>
</protein>
<dbReference type="EMBL" id="BSXT01018961">
    <property type="protein sequence ID" value="GMG16874.1"/>
    <property type="molecule type" value="Genomic_DNA"/>
</dbReference>
<comment type="subcellular location">
    <subcellularLocation>
        <location evidence="1">Nucleus</location>
    </subcellularLocation>
</comment>
<dbReference type="InterPro" id="IPR051345">
    <property type="entry name" value="Importin_beta-like_NTR"/>
</dbReference>
<keyword evidence="4" id="KW-0539">Nucleus</keyword>
<dbReference type="GO" id="GO:0006606">
    <property type="term" value="P:protein import into nucleus"/>
    <property type="evidence" value="ECO:0007669"/>
    <property type="project" value="TreeGrafter"/>
</dbReference>
<dbReference type="SUPFAM" id="SSF48371">
    <property type="entry name" value="ARM repeat"/>
    <property type="match status" value="1"/>
</dbReference>
<feature type="region of interest" description="Disordered" evidence="5">
    <location>
        <begin position="1088"/>
        <end position="1137"/>
    </location>
</feature>
<organism evidence="6 7">
    <name type="scientific">Phytophthora fragariaefolia</name>
    <dbReference type="NCBI Taxonomy" id="1490495"/>
    <lineage>
        <taxon>Eukaryota</taxon>
        <taxon>Sar</taxon>
        <taxon>Stramenopiles</taxon>
        <taxon>Oomycota</taxon>
        <taxon>Peronosporomycetes</taxon>
        <taxon>Peronosporales</taxon>
        <taxon>Peronosporaceae</taxon>
        <taxon>Phytophthora</taxon>
    </lineage>
</organism>
<gene>
    <name evidence="6" type="ORF">Pfra01_002993300</name>
</gene>
<evidence type="ECO:0000256" key="4">
    <source>
        <dbReference type="ARBA" id="ARBA00023242"/>
    </source>
</evidence>
<accession>A0A9W7DCJ0</accession>
<dbReference type="Gene3D" id="1.25.10.10">
    <property type="entry name" value="Leucine-rich Repeat Variant"/>
    <property type="match status" value="2"/>
</dbReference>
<keyword evidence="3" id="KW-0813">Transport</keyword>
<dbReference type="OrthoDB" id="435593at2759"/>
<reference evidence="6" key="1">
    <citation type="submission" date="2023-04" db="EMBL/GenBank/DDBJ databases">
        <title>Phytophthora fragariaefolia NBRC 109709.</title>
        <authorList>
            <person name="Ichikawa N."/>
            <person name="Sato H."/>
            <person name="Tonouchi N."/>
        </authorList>
    </citation>
    <scope>NUCLEOTIDE SEQUENCE</scope>
    <source>
        <strain evidence="6">NBRC 109709</strain>
    </source>
</reference>
<evidence type="ECO:0000256" key="1">
    <source>
        <dbReference type="ARBA" id="ARBA00004123"/>
    </source>
</evidence>
<evidence type="ECO:0000256" key="5">
    <source>
        <dbReference type="SAM" id="MobiDB-lite"/>
    </source>
</evidence>
<dbReference type="GO" id="GO:0005737">
    <property type="term" value="C:cytoplasm"/>
    <property type="evidence" value="ECO:0007669"/>
    <property type="project" value="TreeGrafter"/>
</dbReference>
<keyword evidence="7" id="KW-1185">Reference proteome</keyword>
<dbReference type="PANTHER" id="PTHR12363:SF33">
    <property type="entry name" value="IMPORTIN-13"/>
    <property type="match status" value="1"/>
</dbReference>
<dbReference type="InterPro" id="IPR016024">
    <property type="entry name" value="ARM-type_fold"/>
</dbReference>
<dbReference type="InterPro" id="IPR058537">
    <property type="entry name" value="TPR_TNPO3_IPO13_4th"/>
</dbReference>
<evidence type="ECO:0000256" key="2">
    <source>
        <dbReference type="ARBA" id="ARBA00007991"/>
    </source>
</evidence>
<evidence type="ECO:0000256" key="3">
    <source>
        <dbReference type="ARBA" id="ARBA00022448"/>
    </source>
</evidence>
<dbReference type="Proteomes" id="UP001165121">
    <property type="component" value="Unassembled WGS sequence"/>
</dbReference>
<feature type="compositionally biased region" description="Polar residues" evidence="5">
    <location>
        <begin position="1124"/>
        <end position="1137"/>
    </location>
</feature>
<dbReference type="PANTHER" id="PTHR12363">
    <property type="entry name" value="TRANSPORTIN 3 AND IMPORTIN 13"/>
    <property type="match status" value="1"/>
</dbReference>
<dbReference type="Pfam" id="PF24139">
    <property type="entry name" value="TPR_TNPO3_IPO13_4th"/>
    <property type="match status" value="1"/>
</dbReference>
<proteinExistence type="inferred from homology"/>